<dbReference type="GO" id="GO:0005506">
    <property type="term" value="F:iron ion binding"/>
    <property type="evidence" value="ECO:0007669"/>
    <property type="project" value="InterPro"/>
</dbReference>
<dbReference type="GO" id="GO:0020037">
    <property type="term" value="F:heme binding"/>
    <property type="evidence" value="ECO:0007669"/>
    <property type="project" value="InterPro"/>
</dbReference>
<dbReference type="InterPro" id="IPR001128">
    <property type="entry name" value="Cyt_P450"/>
</dbReference>
<proteinExistence type="predicted"/>
<keyword evidence="2" id="KW-1185">Reference proteome</keyword>
<dbReference type="OrthoDB" id="1470350at2759"/>
<evidence type="ECO:0000313" key="1">
    <source>
        <dbReference type="EMBL" id="GAW26483.1"/>
    </source>
</evidence>
<name>A0A1S8A8V5_ROSNE</name>
<dbReference type="Pfam" id="PF00067">
    <property type="entry name" value="p450"/>
    <property type="match status" value="1"/>
</dbReference>
<dbReference type="InterPro" id="IPR036396">
    <property type="entry name" value="Cyt_P450_sf"/>
</dbReference>
<evidence type="ECO:0000313" key="2">
    <source>
        <dbReference type="Proteomes" id="UP000054516"/>
    </source>
</evidence>
<sequence>MANITPIPSPPGLPIVGNATQIDPVAQRRSFSDFADKYGEIYRLYLPGSKSVVIANSYRLINELCDEKRFTKIPTGVLAEIRNGVHDGLFTAKPGEEAWGIAHRVLMPAYVASPSRDMLPTPLPLVWAIGHSWYVRGNA</sequence>
<dbReference type="Gene3D" id="1.10.630.10">
    <property type="entry name" value="Cytochrome P450"/>
    <property type="match status" value="1"/>
</dbReference>
<dbReference type="Proteomes" id="UP000054516">
    <property type="component" value="Unassembled WGS sequence"/>
</dbReference>
<dbReference type="STRING" id="77044.A0A1S8A8V5"/>
<dbReference type="EMBL" id="DF977478">
    <property type="protein sequence ID" value="GAW26483.1"/>
    <property type="molecule type" value="Genomic_DNA"/>
</dbReference>
<reference evidence="1" key="1">
    <citation type="submission" date="2016-03" db="EMBL/GenBank/DDBJ databases">
        <title>Draft genome sequence of Rosellinia necatrix.</title>
        <authorList>
            <person name="Kanematsu S."/>
        </authorList>
    </citation>
    <scope>NUCLEOTIDE SEQUENCE [LARGE SCALE GENOMIC DNA]</scope>
    <source>
        <strain evidence="1">W97</strain>
    </source>
</reference>
<gene>
    <name evidence="1" type="ORF">SAMD00023353_3300800</name>
</gene>
<dbReference type="GO" id="GO:0004497">
    <property type="term" value="F:monooxygenase activity"/>
    <property type="evidence" value="ECO:0007669"/>
    <property type="project" value="InterPro"/>
</dbReference>
<dbReference type="SUPFAM" id="SSF48264">
    <property type="entry name" value="Cytochrome P450"/>
    <property type="match status" value="1"/>
</dbReference>
<dbReference type="OMA" id="VIANSYR"/>
<dbReference type="GO" id="GO:0016705">
    <property type="term" value="F:oxidoreductase activity, acting on paired donors, with incorporation or reduction of molecular oxygen"/>
    <property type="evidence" value="ECO:0007669"/>
    <property type="project" value="InterPro"/>
</dbReference>
<organism evidence="1">
    <name type="scientific">Rosellinia necatrix</name>
    <name type="common">White root-rot fungus</name>
    <dbReference type="NCBI Taxonomy" id="77044"/>
    <lineage>
        <taxon>Eukaryota</taxon>
        <taxon>Fungi</taxon>
        <taxon>Dikarya</taxon>
        <taxon>Ascomycota</taxon>
        <taxon>Pezizomycotina</taxon>
        <taxon>Sordariomycetes</taxon>
        <taxon>Xylariomycetidae</taxon>
        <taxon>Xylariales</taxon>
        <taxon>Xylariaceae</taxon>
        <taxon>Rosellinia</taxon>
    </lineage>
</organism>
<accession>A0A1S8A8V5</accession>
<dbReference type="AlphaFoldDB" id="A0A1S8A8V5"/>
<protein>
    <submittedName>
        <fullName evidence="1">Putative bifunctional P-450:NADPH-P450 reductase</fullName>
    </submittedName>
</protein>